<protein>
    <submittedName>
        <fullName evidence="1">Uncharacterized protein</fullName>
    </submittedName>
</protein>
<dbReference type="Proteomes" id="UP001054252">
    <property type="component" value="Unassembled WGS sequence"/>
</dbReference>
<proteinExistence type="predicted"/>
<gene>
    <name evidence="1" type="ORF">SLEP1_g26914</name>
</gene>
<keyword evidence="2" id="KW-1185">Reference proteome</keyword>
<name>A0AAV5JZY6_9ROSI</name>
<organism evidence="1 2">
    <name type="scientific">Rubroshorea leprosula</name>
    <dbReference type="NCBI Taxonomy" id="152421"/>
    <lineage>
        <taxon>Eukaryota</taxon>
        <taxon>Viridiplantae</taxon>
        <taxon>Streptophyta</taxon>
        <taxon>Embryophyta</taxon>
        <taxon>Tracheophyta</taxon>
        <taxon>Spermatophyta</taxon>
        <taxon>Magnoliopsida</taxon>
        <taxon>eudicotyledons</taxon>
        <taxon>Gunneridae</taxon>
        <taxon>Pentapetalae</taxon>
        <taxon>rosids</taxon>
        <taxon>malvids</taxon>
        <taxon>Malvales</taxon>
        <taxon>Dipterocarpaceae</taxon>
        <taxon>Rubroshorea</taxon>
    </lineage>
</organism>
<reference evidence="1 2" key="1">
    <citation type="journal article" date="2021" name="Commun. Biol.">
        <title>The genome of Shorea leprosula (Dipterocarpaceae) highlights the ecological relevance of drought in aseasonal tropical rainforests.</title>
        <authorList>
            <person name="Ng K.K.S."/>
            <person name="Kobayashi M.J."/>
            <person name="Fawcett J.A."/>
            <person name="Hatakeyama M."/>
            <person name="Paape T."/>
            <person name="Ng C.H."/>
            <person name="Ang C.C."/>
            <person name="Tnah L.H."/>
            <person name="Lee C.T."/>
            <person name="Nishiyama T."/>
            <person name="Sese J."/>
            <person name="O'Brien M.J."/>
            <person name="Copetti D."/>
            <person name="Mohd Noor M.I."/>
            <person name="Ong R.C."/>
            <person name="Putra M."/>
            <person name="Sireger I.Z."/>
            <person name="Indrioko S."/>
            <person name="Kosugi Y."/>
            <person name="Izuno A."/>
            <person name="Isagi Y."/>
            <person name="Lee S.L."/>
            <person name="Shimizu K.K."/>
        </authorList>
    </citation>
    <scope>NUCLEOTIDE SEQUENCE [LARGE SCALE GENOMIC DNA]</scope>
    <source>
        <strain evidence="1">214</strain>
    </source>
</reference>
<dbReference type="AlphaFoldDB" id="A0AAV5JZY6"/>
<comment type="caution">
    <text evidence="1">The sequence shown here is derived from an EMBL/GenBank/DDBJ whole genome shotgun (WGS) entry which is preliminary data.</text>
</comment>
<evidence type="ECO:0000313" key="2">
    <source>
        <dbReference type="Proteomes" id="UP001054252"/>
    </source>
</evidence>
<evidence type="ECO:0000313" key="1">
    <source>
        <dbReference type="EMBL" id="GKV16245.1"/>
    </source>
</evidence>
<sequence length="58" mass="6866">MRSLIMNFPNPDSFLCCQADAFCWRPETLPHNINLSFPSLQCRKEKFDAYIQFIDHQS</sequence>
<dbReference type="EMBL" id="BPVZ01000045">
    <property type="protein sequence ID" value="GKV16245.1"/>
    <property type="molecule type" value="Genomic_DNA"/>
</dbReference>
<accession>A0AAV5JZY6</accession>